<accession>A0A221UZQ3</accession>
<proteinExistence type="predicted"/>
<dbReference type="Proteomes" id="UP000204551">
    <property type="component" value="Chromosome"/>
</dbReference>
<dbReference type="Pfam" id="PF13376">
    <property type="entry name" value="OmdA"/>
    <property type="match status" value="1"/>
</dbReference>
<sequence length="213" mass="24821">MPITARQYTFHLAGKMKTQEKIEAYFEKEQPFREGICLLRELAHKTGLIETYKWGIPVYTIDNKNVLGILAFKHHFGIWFYNGVFLSDPKKVLENAQEGKTKAMRHWKFRTMEDIDEATVLAYFHEAISNQKKGLVLASEKNKPISMPPLLKKALNNNQALKANYESLTPYKQREYCEYISQAKQEKTKQSRLEKCISLLEKGMGLHDKYRKG</sequence>
<dbReference type="InterPro" id="IPR014922">
    <property type="entry name" value="YdhG-like"/>
</dbReference>
<dbReference type="Gene3D" id="3.90.1150.200">
    <property type="match status" value="1"/>
</dbReference>
<dbReference type="STRING" id="616991.GCA_000733925_01642"/>
<evidence type="ECO:0000313" key="3">
    <source>
        <dbReference type="Proteomes" id="UP000204551"/>
    </source>
</evidence>
<dbReference type="Pfam" id="PF08818">
    <property type="entry name" value="DUF1801"/>
    <property type="match status" value="1"/>
</dbReference>
<organism evidence="2 3">
    <name type="scientific">Arenibacter algicola</name>
    <dbReference type="NCBI Taxonomy" id="616991"/>
    <lineage>
        <taxon>Bacteria</taxon>
        <taxon>Pseudomonadati</taxon>
        <taxon>Bacteroidota</taxon>
        <taxon>Flavobacteriia</taxon>
        <taxon>Flavobacteriales</taxon>
        <taxon>Flavobacteriaceae</taxon>
        <taxon>Arenibacter</taxon>
    </lineage>
</organism>
<name>A0A221UZQ3_9FLAO</name>
<dbReference type="SUPFAM" id="SSF159888">
    <property type="entry name" value="YdhG-like"/>
    <property type="match status" value="1"/>
</dbReference>
<dbReference type="AlphaFoldDB" id="A0A221UZQ3"/>
<feature type="domain" description="YdhG-like" evidence="1">
    <location>
        <begin position="38"/>
        <end position="128"/>
    </location>
</feature>
<gene>
    <name evidence="2" type="ORF">AREALGSMS7_03318</name>
</gene>
<evidence type="ECO:0000259" key="1">
    <source>
        <dbReference type="Pfam" id="PF08818"/>
    </source>
</evidence>
<dbReference type="KEGG" id="aalg:AREALGSMS7_03318"/>
<dbReference type="PIRSF" id="PIRSF021308">
    <property type="entry name" value="UCP021308"/>
    <property type="match status" value="1"/>
</dbReference>
<dbReference type="InterPro" id="IPR016786">
    <property type="entry name" value="YdeI_bac"/>
</dbReference>
<dbReference type="EMBL" id="CP022515">
    <property type="protein sequence ID" value="ASO06743.1"/>
    <property type="molecule type" value="Genomic_DNA"/>
</dbReference>
<protein>
    <submittedName>
        <fullName evidence="2">Bacteriocin-protection, YdeI or OmpD-Associated</fullName>
    </submittedName>
</protein>
<dbReference type="eggNOG" id="COG4430">
    <property type="taxonomic scope" value="Bacteria"/>
</dbReference>
<reference evidence="2 3" key="1">
    <citation type="submission" date="2017-07" db="EMBL/GenBank/DDBJ databases">
        <title>Genome Sequence of Arenibacter algicola Strain SMS7 Isolated from a culture of the Diatom Skeletonema marinoi.</title>
        <authorList>
            <person name="Topel M."/>
            <person name="Pinder M.I.M."/>
            <person name="Johansson O.N."/>
            <person name="Kourtchenko O."/>
            <person name="Godhe A."/>
            <person name="Clarke A.K."/>
        </authorList>
    </citation>
    <scope>NUCLEOTIDE SEQUENCE [LARGE SCALE GENOMIC DNA]</scope>
    <source>
        <strain evidence="2 3">SMS7</strain>
    </source>
</reference>
<evidence type="ECO:0000313" key="2">
    <source>
        <dbReference type="EMBL" id="ASO06743.1"/>
    </source>
</evidence>